<comment type="caution">
    <text evidence="1">The sequence shown here is derived from an EMBL/GenBank/DDBJ whole genome shotgun (WGS) entry which is preliminary data.</text>
</comment>
<accession>A0AA41TZB9</accession>
<organism evidence="1 2">
    <name type="scientific">Yinghuangia soli</name>
    <dbReference type="NCBI Taxonomy" id="2908204"/>
    <lineage>
        <taxon>Bacteria</taxon>
        <taxon>Bacillati</taxon>
        <taxon>Actinomycetota</taxon>
        <taxon>Actinomycetes</taxon>
        <taxon>Kitasatosporales</taxon>
        <taxon>Streptomycetaceae</taxon>
        <taxon>Yinghuangia</taxon>
    </lineage>
</organism>
<keyword evidence="2" id="KW-1185">Reference proteome</keyword>
<evidence type="ECO:0000313" key="1">
    <source>
        <dbReference type="EMBL" id="MCF2527341.1"/>
    </source>
</evidence>
<sequence length="147" mass="16410">MEWLPVAGALLGAVIGSAGTIAAQYVTNRVAERNARQARVDQIRSERRAAIGEFIEVYQAIERVISDGEDRPTELIHRMWSLRNKLMLVASEDLNLALADLANALGSTYWHGTTGGKRPFEHLGDVWHRFLEAARAEVRPTDLPDMM</sequence>
<dbReference type="AlphaFoldDB" id="A0AA41TZB9"/>
<reference evidence="1" key="1">
    <citation type="submission" date="2022-01" db="EMBL/GenBank/DDBJ databases">
        <title>Genome-Based Taxonomic Classification of the Phylum Actinobacteria.</title>
        <authorList>
            <person name="Gao Y."/>
        </authorList>
    </citation>
    <scope>NUCLEOTIDE SEQUENCE</scope>
    <source>
        <strain evidence="1">KLBMP 8922</strain>
    </source>
</reference>
<dbReference type="EMBL" id="JAKFHA010000003">
    <property type="protein sequence ID" value="MCF2527341.1"/>
    <property type="molecule type" value="Genomic_DNA"/>
</dbReference>
<dbReference type="Proteomes" id="UP001165378">
    <property type="component" value="Unassembled WGS sequence"/>
</dbReference>
<name>A0AA41TZB9_9ACTN</name>
<evidence type="ECO:0000313" key="2">
    <source>
        <dbReference type="Proteomes" id="UP001165378"/>
    </source>
</evidence>
<proteinExistence type="predicted"/>
<protein>
    <submittedName>
        <fullName evidence="1">Uncharacterized protein</fullName>
    </submittedName>
</protein>
<gene>
    <name evidence="1" type="ORF">LZ495_08975</name>
</gene>
<dbReference type="RefSeq" id="WP_235051477.1">
    <property type="nucleotide sequence ID" value="NZ_JAKFHA010000003.1"/>
</dbReference>